<dbReference type="Pfam" id="PF00856">
    <property type="entry name" value="SET"/>
    <property type="match status" value="1"/>
</dbReference>
<dbReference type="GO" id="GO:0005694">
    <property type="term" value="C:chromosome"/>
    <property type="evidence" value="ECO:0007669"/>
    <property type="project" value="UniProtKB-SubCell"/>
</dbReference>
<protein>
    <recommendedName>
        <fullName evidence="15">Histone-lysine N-methyltransferase Suv4-20</fullName>
        <ecNumber evidence="3">2.1.1.362</ecNumber>
    </recommendedName>
</protein>
<feature type="region of interest" description="Disordered" evidence="16">
    <location>
        <begin position="478"/>
        <end position="548"/>
    </location>
</feature>
<dbReference type="InterPro" id="IPR044426">
    <property type="entry name" value="Suv4-20_SET"/>
</dbReference>
<dbReference type="InterPro" id="IPR025790">
    <property type="entry name" value="Suv4-20_animal"/>
</dbReference>
<reference evidence="18" key="2">
    <citation type="submission" date="2020-05" db="UniProtKB">
        <authorList>
            <consortium name="EnsemblMetazoa"/>
        </authorList>
    </citation>
    <scope>IDENTIFICATION</scope>
    <source>
        <strain evidence="18">USDA</strain>
    </source>
</reference>
<evidence type="ECO:0000256" key="15">
    <source>
        <dbReference type="ARBA" id="ARBA00071597"/>
    </source>
</evidence>
<dbReference type="InterPro" id="IPR001214">
    <property type="entry name" value="SET_dom"/>
</dbReference>
<comment type="subcellular location">
    <subcellularLocation>
        <location evidence="2">Chromosome</location>
    </subcellularLocation>
    <subcellularLocation>
        <location evidence="1">Nucleus</location>
    </subcellularLocation>
</comment>
<feature type="compositionally biased region" description="Polar residues" evidence="16">
    <location>
        <begin position="1250"/>
        <end position="1261"/>
    </location>
</feature>
<dbReference type="SUPFAM" id="SSF82199">
    <property type="entry name" value="SET domain"/>
    <property type="match status" value="1"/>
</dbReference>
<dbReference type="EnsemblMetazoa" id="SCAU006850-RA">
    <property type="protein sequence ID" value="SCAU006850-PA"/>
    <property type="gene ID" value="SCAU006850"/>
</dbReference>
<dbReference type="Gene3D" id="1.10.10.1700">
    <property type="entry name" value="Histone-lysine N-methyltransferase"/>
    <property type="match status" value="1"/>
</dbReference>
<dbReference type="PANTHER" id="PTHR12977:SF4">
    <property type="entry name" value="HISTONE-LYSINE N-METHYLTRANSFERASE KMT5B"/>
    <property type="match status" value="1"/>
</dbReference>
<dbReference type="PROSITE" id="PS50280">
    <property type="entry name" value="SET"/>
    <property type="match status" value="1"/>
</dbReference>
<gene>
    <name evidence="18" type="primary">106085721</name>
</gene>
<keyword evidence="11" id="KW-0804">Transcription</keyword>
<keyword evidence="6" id="KW-0489">Methyltransferase</keyword>
<evidence type="ECO:0000256" key="13">
    <source>
        <dbReference type="ARBA" id="ARBA00051837"/>
    </source>
</evidence>
<dbReference type="EnsemblMetazoa" id="SCAU006850-RC">
    <property type="protein sequence ID" value="SCAU006850-PC"/>
    <property type="gene ID" value="SCAU006850"/>
</dbReference>
<comment type="catalytic activity">
    <reaction evidence="14">
        <text>N(6),N(6)-dimethyl-L-lysyl(20)-[histone H4] + S-adenosyl-L-methionine = N(6),N(6),N(6)-trimethyl-L-lysyl(20)-[histone H4] + S-adenosyl-L-homocysteine + H(+)</text>
        <dbReference type="Rhea" id="RHEA:61992"/>
        <dbReference type="Rhea" id="RHEA-COMP:15556"/>
        <dbReference type="Rhea" id="RHEA-COMP:15998"/>
        <dbReference type="ChEBI" id="CHEBI:15378"/>
        <dbReference type="ChEBI" id="CHEBI:57856"/>
        <dbReference type="ChEBI" id="CHEBI:59789"/>
        <dbReference type="ChEBI" id="CHEBI:61961"/>
        <dbReference type="ChEBI" id="CHEBI:61976"/>
    </reaction>
</comment>
<feature type="compositionally biased region" description="Low complexity" evidence="16">
    <location>
        <begin position="14"/>
        <end position="32"/>
    </location>
</feature>
<evidence type="ECO:0000256" key="4">
    <source>
        <dbReference type="ARBA" id="ARBA00022454"/>
    </source>
</evidence>
<sequence>MVVGSHHSRRSETATRYANSSAAATATAGTNSTTLSSAIAAANKTHSMSSNGHFNTTTTNSTNNNSHHTHSTHHSNGNNNGYHLPLSGFNGSTHSIVSRLSQSTGMTPKELSENDDLATSLILDPHLGFQTHKMNIRYRPLKVDTAQLKSIVDEFIQTQSYELAVKKIFSGPWLPRRNKNKMAIKKLHDHIIRYLRVFDKDSGFVIEACYRYSLEGQKGAKICATKRWQKNDKIECLVGCIAELSEAEEAALLHTGKNDFSVMYSCRKNCAQLWLGPAAYINHDCRANCKFVATGRDTACVKVLRDIEVGEEITCFYGEDFFGDGNCYCECETCERRGTGAFAGKNGSGQLGVDSALTIGLNGTCVVGDANASGGYRLRETDNRINRIKSRANSTNSTNTDLTNGALIDCNASSANLVSVSGVNINNNKTGITSETGSIDMANKNAGVVVTPLTMEELRQKGMTKYDAEMVMANAMQHHPHHAQLHIQQTQQQQQQQQSGQIENAENITNSTQNLKPAEATSRGSYRENLRKSARVNSTSSTISSGSTEDFASLANTSITRGSAAKAATADEPKNGAAITTRRNLRKGATASTAAGMGAGISNSTNRASQSSRYSTTTATTRQTRSAAAAAIMNCSSNSEYSANEDNVILISESEPEQNDVDTSMVTSSCQQQKTAQQHPALEKSHKIVTESDVNHCHGELLHSDENSLCKQQAQTVTAQQLPEKRVRRNGAVLHSAVSSSTRVLRHTHQAANSSTRAACSGTLPPTSVTTEEARAVVNCNITKMYTSVNHKSTTNSGYTNHQLNSHNNHIHHQNHQHQHQRNHHHHHHHHQQHNHLHTHSHSHRNHQHQQIKQSSETATAIATNFEQNIPKGENRNNISSCSSSSNSSIQKIVGIVDDVNVDDVVADDEGAAVVVVEQQEVKAGPNTHHPNASKGKRSTPSSSPTYKKNLIDSFEEVADGNGGVSSSSSSGSSNIDDNDVRNCHRPQEMVENVKEELPLQQRLRRHVGRASYFHESVISENNFQKQSAGSGSSSTICLRKRQHTNTEATAATNIVAGSTSVAVANGPAPPIEPLLKTPERRLKLTLRMKRSPILDEVIESGTSLSDESSSVTGVSSCSRSSSEPVEYEILRMEGITENGLDYEDQQQAVTQHNKRKKRHKSKDRHHHHHHHHHRRHHHRRNLSAIEELEHHMENVVEAKETTPPPTQTLSSSSLVSSSVVSATNTQMTPQKKRLRLIFGNETHTIDIPPTSNTHNDSSFMDDSLNESSSLNTSNNTSASALQTSSVSSNSMVNLSLTSSTEAAASASPPPSSVSNSSFVSACSGGDSGGGSAGGGGTQGIFSLEEPIKDQPLNLSLGASPKHKLQQQTIQNHSSSLAFSSTGGIGGLEVLSTAATMMSTSSSIFLSQAIPKHTFGSCALIAPSFTRNLVNNNVTITASSAANMSPLRLLTNNNANSSCSSTHNTHTASSLPLSLTATVTAATNTNASATSSKKSTDLLTPH</sequence>
<dbReference type="SMART" id="SM00317">
    <property type="entry name" value="SET"/>
    <property type="match status" value="1"/>
</dbReference>
<feature type="region of interest" description="Disordered" evidence="16">
    <location>
        <begin position="791"/>
        <end position="888"/>
    </location>
</feature>
<dbReference type="InterPro" id="IPR041938">
    <property type="entry name" value="Hist-Lys_N-MTase_N"/>
</dbReference>
<dbReference type="GO" id="GO:0032259">
    <property type="term" value="P:methylation"/>
    <property type="evidence" value="ECO:0007669"/>
    <property type="project" value="UniProtKB-KW"/>
</dbReference>
<dbReference type="GO" id="GO:0005634">
    <property type="term" value="C:nucleus"/>
    <property type="evidence" value="ECO:0007669"/>
    <property type="project" value="UniProtKB-SubCell"/>
</dbReference>
<feature type="compositionally biased region" description="Low complexity" evidence="16">
    <location>
        <begin position="538"/>
        <end position="548"/>
    </location>
</feature>
<feature type="region of interest" description="Disordered" evidence="16">
    <location>
        <begin position="749"/>
        <end position="769"/>
    </location>
</feature>
<feature type="compositionally biased region" description="Low complexity" evidence="16">
    <location>
        <begin position="488"/>
        <end position="498"/>
    </location>
</feature>
<feature type="compositionally biased region" description="Polar residues" evidence="16">
    <location>
        <begin position="750"/>
        <end position="769"/>
    </location>
</feature>
<feature type="compositionally biased region" description="Low complexity" evidence="16">
    <location>
        <begin position="965"/>
        <end position="976"/>
    </location>
</feature>
<feature type="compositionally biased region" description="Basic residues" evidence="16">
    <location>
        <begin position="1153"/>
        <end position="1181"/>
    </location>
</feature>
<evidence type="ECO:0000313" key="18">
    <source>
        <dbReference type="EnsemblMetazoa" id="SCAU006850-PA"/>
    </source>
</evidence>
<evidence type="ECO:0000256" key="1">
    <source>
        <dbReference type="ARBA" id="ARBA00004123"/>
    </source>
</evidence>
<evidence type="ECO:0000259" key="17">
    <source>
        <dbReference type="PROSITE" id="PS50280"/>
    </source>
</evidence>
<evidence type="ECO:0000256" key="10">
    <source>
        <dbReference type="ARBA" id="ARBA00023015"/>
    </source>
</evidence>
<keyword evidence="8" id="KW-0949">S-adenosyl-L-methionine</keyword>
<feature type="region of interest" description="Disordered" evidence="16">
    <location>
        <begin position="1148"/>
        <end position="1181"/>
    </location>
</feature>
<dbReference type="OrthoDB" id="6627536at2759"/>
<organism evidence="18 19">
    <name type="scientific">Stomoxys calcitrans</name>
    <name type="common">Stable fly</name>
    <name type="synonym">Conops calcitrans</name>
    <dbReference type="NCBI Taxonomy" id="35570"/>
    <lineage>
        <taxon>Eukaryota</taxon>
        <taxon>Metazoa</taxon>
        <taxon>Ecdysozoa</taxon>
        <taxon>Arthropoda</taxon>
        <taxon>Hexapoda</taxon>
        <taxon>Insecta</taxon>
        <taxon>Pterygota</taxon>
        <taxon>Neoptera</taxon>
        <taxon>Endopterygota</taxon>
        <taxon>Diptera</taxon>
        <taxon>Brachycera</taxon>
        <taxon>Muscomorpha</taxon>
        <taxon>Muscoidea</taxon>
        <taxon>Muscidae</taxon>
        <taxon>Stomoxys</taxon>
    </lineage>
</organism>
<feature type="compositionally biased region" description="Low complexity" evidence="16">
    <location>
        <begin position="876"/>
        <end position="888"/>
    </location>
</feature>
<dbReference type="GO" id="GO:0140941">
    <property type="term" value="F:histone H4K20me methyltransferase activity"/>
    <property type="evidence" value="ECO:0007669"/>
    <property type="project" value="UniProtKB-EC"/>
</dbReference>
<evidence type="ECO:0000256" key="3">
    <source>
        <dbReference type="ARBA" id="ARBA00012188"/>
    </source>
</evidence>
<keyword evidence="10" id="KW-0805">Transcription regulation</keyword>
<dbReference type="STRING" id="35570.A0A1I8PCI1"/>
<dbReference type="FunFam" id="2.170.270.10:FF:000006">
    <property type="entry name" value="Histone-lysine N-methyltransferase"/>
    <property type="match status" value="1"/>
</dbReference>
<feature type="compositionally biased region" description="Low complexity" evidence="16">
    <location>
        <begin position="607"/>
        <end position="623"/>
    </location>
</feature>
<evidence type="ECO:0000256" key="16">
    <source>
        <dbReference type="SAM" id="MobiDB-lite"/>
    </source>
</evidence>
<evidence type="ECO:0000256" key="9">
    <source>
        <dbReference type="ARBA" id="ARBA00022853"/>
    </source>
</evidence>
<dbReference type="Gene3D" id="2.170.270.10">
    <property type="entry name" value="SET domain"/>
    <property type="match status" value="1"/>
</dbReference>
<proteinExistence type="predicted"/>
<reference evidence="19" key="1">
    <citation type="submission" date="2015-05" db="EMBL/GenBank/DDBJ databases">
        <authorList>
            <person name="Wilson R.K."/>
            <person name="Warren W.C."/>
            <person name="Olafson P."/>
        </authorList>
    </citation>
    <scope>NUCLEOTIDE SEQUENCE [LARGE SCALE GENOMIC DNA]</scope>
    <source>
        <strain evidence="19">USDA</strain>
    </source>
</reference>
<keyword evidence="12" id="KW-0539">Nucleus</keyword>
<keyword evidence="7" id="KW-0808">Transferase</keyword>
<feature type="compositionally biased region" description="Polar residues" evidence="16">
    <location>
        <begin position="853"/>
        <end position="868"/>
    </location>
</feature>
<keyword evidence="19" id="KW-1185">Reference proteome</keyword>
<feature type="compositionally biased region" description="Low complexity" evidence="16">
    <location>
        <begin position="1266"/>
        <end position="1277"/>
    </location>
</feature>
<feature type="domain" description="SET" evidence="17">
    <location>
        <begin position="207"/>
        <end position="318"/>
    </location>
</feature>
<evidence type="ECO:0000256" key="7">
    <source>
        <dbReference type="ARBA" id="ARBA00022679"/>
    </source>
</evidence>
<dbReference type="InterPro" id="IPR046341">
    <property type="entry name" value="SET_dom_sf"/>
</dbReference>
<comment type="catalytic activity">
    <reaction evidence="13">
        <text>N(6)-methyl-L-lysyl(20)-[histone H4] + S-adenosyl-L-methionine = N(6),N(6)-dimethyl-L-lysyl(20)-[histone H4] + S-adenosyl-L-homocysteine + H(+)</text>
        <dbReference type="Rhea" id="RHEA:60348"/>
        <dbReference type="Rhea" id="RHEA-COMP:15555"/>
        <dbReference type="Rhea" id="RHEA-COMP:15556"/>
        <dbReference type="ChEBI" id="CHEBI:15378"/>
        <dbReference type="ChEBI" id="CHEBI:57856"/>
        <dbReference type="ChEBI" id="CHEBI:59789"/>
        <dbReference type="ChEBI" id="CHEBI:61929"/>
        <dbReference type="ChEBI" id="CHEBI:61976"/>
        <dbReference type="EC" id="2.1.1.362"/>
    </reaction>
</comment>
<name>A0A1I8PCI1_STOCA</name>
<dbReference type="EnsemblMetazoa" id="SCAU006850-RB">
    <property type="protein sequence ID" value="SCAU006850-PB"/>
    <property type="gene ID" value="SCAU006850"/>
</dbReference>
<feature type="region of interest" description="Disordered" evidence="16">
    <location>
        <begin position="1"/>
        <end position="32"/>
    </location>
</feature>
<feature type="region of interest" description="Disordered" evidence="16">
    <location>
        <begin position="47"/>
        <end position="87"/>
    </location>
</feature>
<feature type="region of interest" description="Disordered" evidence="16">
    <location>
        <begin position="919"/>
        <end position="982"/>
    </location>
</feature>
<feature type="region of interest" description="Disordered" evidence="16">
    <location>
        <begin position="1244"/>
        <end position="1277"/>
    </location>
</feature>
<dbReference type="VEuPathDB" id="VectorBase:SCAU006850"/>
<feature type="compositionally biased region" description="Polar residues" evidence="16">
    <location>
        <begin position="499"/>
        <end position="515"/>
    </location>
</feature>
<evidence type="ECO:0000256" key="12">
    <source>
        <dbReference type="ARBA" id="ARBA00023242"/>
    </source>
</evidence>
<evidence type="ECO:0000256" key="5">
    <source>
        <dbReference type="ARBA" id="ARBA00022491"/>
    </source>
</evidence>
<evidence type="ECO:0000256" key="8">
    <source>
        <dbReference type="ARBA" id="ARBA00022691"/>
    </source>
</evidence>
<dbReference type="PROSITE" id="PS51570">
    <property type="entry name" value="SAM_MT43_SUVAR420_2"/>
    <property type="match status" value="1"/>
</dbReference>
<dbReference type="CDD" id="cd19186">
    <property type="entry name" value="SET_Suv4-20"/>
    <property type="match status" value="1"/>
</dbReference>
<evidence type="ECO:0000256" key="2">
    <source>
        <dbReference type="ARBA" id="ARBA00004286"/>
    </source>
</evidence>
<evidence type="ECO:0000256" key="6">
    <source>
        <dbReference type="ARBA" id="ARBA00022603"/>
    </source>
</evidence>
<keyword evidence="9" id="KW-0156">Chromatin regulator</keyword>
<dbReference type="Proteomes" id="UP000095300">
    <property type="component" value="Unassembled WGS sequence"/>
</dbReference>
<keyword evidence="5" id="KW-0678">Repressor</keyword>
<evidence type="ECO:0000256" key="11">
    <source>
        <dbReference type="ARBA" id="ARBA00023163"/>
    </source>
</evidence>
<accession>A0A1I8PCI1</accession>
<keyword evidence="4" id="KW-0158">Chromosome</keyword>
<feature type="compositionally biased region" description="Basic residues" evidence="16">
    <location>
        <begin position="809"/>
        <end position="850"/>
    </location>
</feature>
<feature type="region of interest" description="Disordered" evidence="16">
    <location>
        <begin position="562"/>
        <end position="623"/>
    </location>
</feature>
<dbReference type="EC" id="2.1.1.362" evidence="3"/>
<evidence type="ECO:0000256" key="14">
    <source>
        <dbReference type="ARBA" id="ARBA00052814"/>
    </source>
</evidence>
<dbReference type="FunFam" id="1.10.10.1700:FF:000001">
    <property type="entry name" value="Histone-lysine N-methyltransferase"/>
    <property type="match status" value="1"/>
</dbReference>
<dbReference type="KEGG" id="scac:106085721"/>
<evidence type="ECO:0000313" key="19">
    <source>
        <dbReference type="Proteomes" id="UP000095300"/>
    </source>
</evidence>
<dbReference type="InterPro" id="IPR039977">
    <property type="entry name" value="Suv4-20/Set9"/>
</dbReference>
<feature type="compositionally biased region" description="Low complexity" evidence="16">
    <location>
        <begin position="49"/>
        <end position="66"/>
    </location>
</feature>
<dbReference type="PANTHER" id="PTHR12977">
    <property type="entry name" value="SUPPRESSOR OF VARIEGATION 4-20-RELATED"/>
    <property type="match status" value="1"/>
</dbReference>
<feature type="compositionally biased region" description="Polar residues" evidence="16">
    <location>
        <begin position="791"/>
        <end position="800"/>
    </location>
</feature>